<comment type="caution">
    <text evidence="3">The sequence shown here is derived from an EMBL/GenBank/DDBJ whole genome shotgun (WGS) entry which is preliminary data.</text>
</comment>
<feature type="compositionally biased region" description="Basic and acidic residues" evidence="1">
    <location>
        <begin position="70"/>
        <end position="80"/>
    </location>
</feature>
<name>A0A812NK08_9DINO</name>
<feature type="transmembrane region" description="Helical" evidence="2">
    <location>
        <begin position="155"/>
        <end position="176"/>
    </location>
</feature>
<gene>
    <name evidence="3" type="ORF">SNAT2548_LOCUS16607</name>
</gene>
<evidence type="ECO:0000256" key="2">
    <source>
        <dbReference type="SAM" id="Phobius"/>
    </source>
</evidence>
<evidence type="ECO:0000313" key="4">
    <source>
        <dbReference type="Proteomes" id="UP000604046"/>
    </source>
</evidence>
<sequence length="177" mass="20008">MGATAFTGEQLQHVLHCCENLWQASVRLVIADGTKLLTKSVWEEARKAGFSVSILEVHCSPNIAAKRKRTQDADTPDDRLGQGQNSWASRQATWQDMIDKLPQASVLGRLRSLARGALGRQLPGGPLGKPSEKLPKRQRQRSAEELWRMFILRKLYYFLARFAGSFMEFVVIHTLLF</sequence>
<keyword evidence="4" id="KW-1185">Reference proteome</keyword>
<feature type="region of interest" description="Disordered" evidence="1">
    <location>
        <begin position="66"/>
        <end position="85"/>
    </location>
</feature>
<reference evidence="3" key="1">
    <citation type="submission" date="2021-02" db="EMBL/GenBank/DDBJ databases">
        <authorList>
            <person name="Dougan E. K."/>
            <person name="Rhodes N."/>
            <person name="Thang M."/>
            <person name="Chan C."/>
        </authorList>
    </citation>
    <scope>NUCLEOTIDE SEQUENCE</scope>
</reference>
<keyword evidence="2" id="KW-0812">Transmembrane</keyword>
<keyword evidence="2" id="KW-1133">Transmembrane helix</keyword>
<keyword evidence="2" id="KW-0472">Membrane</keyword>
<feature type="region of interest" description="Disordered" evidence="1">
    <location>
        <begin position="118"/>
        <end position="138"/>
    </location>
</feature>
<dbReference type="AlphaFoldDB" id="A0A812NK08"/>
<protein>
    <submittedName>
        <fullName evidence="3">Uncharacterized protein</fullName>
    </submittedName>
</protein>
<dbReference type="Proteomes" id="UP000604046">
    <property type="component" value="Unassembled WGS sequence"/>
</dbReference>
<proteinExistence type="predicted"/>
<dbReference type="EMBL" id="CAJNDS010002085">
    <property type="protein sequence ID" value="CAE7316597.1"/>
    <property type="molecule type" value="Genomic_DNA"/>
</dbReference>
<organism evidence="3 4">
    <name type="scientific">Symbiodinium natans</name>
    <dbReference type="NCBI Taxonomy" id="878477"/>
    <lineage>
        <taxon>Eukaryota</taxon>
        <taxon>Sar</taxon>
        <taxon>Alveolata</taxon>
        <taxon>Dinophyceae</taxon>
        <taxon>Suessiales</taxon>
        <taxon>Symbiodiniaceae</taxon>
        <taxon>Symbiodinium</taxon>
    </lineage>
</organism>
<evidence type="ECO:0000313" key="3">
    <source>
        <dbReference type="EMBL" id="CAE7316597.1"/>
    </source>
</evidence>
<accession>A0A812NK08</accession>
<evidence type="ECO:0000256" key="1">
    <source>
        <dbReference type="SAM" id="MobiDB-lite"/>
    </source>
</evidence>